<evidence type="ECO:0000259" key="5">
    <source>
        <dbReference type="Pfam" id="PF00294"/>
    </source>
</evidence>
<dbReference type="GO" id="GO:0016301">
    <property type="term" value="F:kinase activity"/>
    <property type="evidence" value="ECO:0007669"/>
    <property type="project" value="UniProtKB-KW"/>
</dbReference>
<dbReference type="SUPFAM" id="SSF53613">
    <property type="entry name" value="Ribokinase-like"/>
    <property type="match status" value="1"/>
</dbReference>
<keyword evidence="7" id="KW-1185">Reference proteome</keyword>
<proteinExistence type="inferred from homology"/>
<dbReference type="EMBL" id="CP072793">
    <property type="protein sequence ID" value="QTR53303.1"/>
    <property type="molecule type" value="Genomic_DNA"/>
</dbReference>
<dbReference type="KEGG" id="tun:J9260_16610"/>
<sequence length="332" mass="35159">MKYDVYGIGNALVDKEFEVTEAFLAAHGIQKGMMTLIDEPTQHRLLSGLTATFGLKKRASGGSAANSIVAVSQFGGSTFYACKVANDESGEFYMQDLHAAGVQTKLDQVRCGCEGVTGKCMVMVTPDAERTMNTFLGITADFSEGELHLDELTQAQYLYIEGYLVTSDVSRAAALKARQVAAQHGVKTAMTFSDPAMVRFFRAGIDEMIGDGVDILFCNQEEMSVFTGHDDLTQAIAAIKPFARKVVVTLGAQGALIVDADGETRVAANPVTAVDTNGAGDMFAGAFLYGMTHGMSNAQAGQLASLAASRIVTVFGARLPKAAHQDVLAAVI</sequence>
<keyword evidence="2 4" id="KW-0808">Transferase</keyword>
<evidence type="ECO:0000256" key="1">
    <source>
        <dbReference type="ARBA" id="ARBA00010688"/>
    </source>
</evidence>
<evidence type="ECO:0000256" key="2">
    <source>
        <dbReference type="ARBA" id="ARBA00022679"/>
    </source>
</evidence>
<gene>
    <name evidence="6" type="ORF">J9260_16610</name>
</gene>
<evidence type="ECO:0000313" key="6">
    <source>
        <dbReference type="EMBL" id="QTR53303.1"/>
    </source>
</evidence>
<evidence type="ECO:0000256" key="3">
    <source>
        <dbReference type="ARBA" id="ARBA00022777"/>
    </source>
</evidence>
<dbReference type="RefSeq" id="WP_210218826.1">
    <property type="nucleotide sequence ID" value="NZ_CP072793.1"/>
</dbReference>
<dbReference type="InterPro" id="IPR011611">
    <property type="entry name" value="PfkB_dom"/>
</dbReference>
<dbReference type="PANTHER" id="PTHR43320:SF3">
    <property type="entry name" value="CARBOHYDRATE KINASE PFKB DOMAIN-CONTAINING PROTEIN"/>
    <property type="match status" value="1"/>
</dbReference>
<dbReference type="AlphaFoldDB" id="A0A975F968"/>
<dbReference type="InterPro" id="IPR002139">
    <property type="entry name" value="Ribo/fructo_kinase"/>
</dbReference>
<dbReference type="InterPro" id="IPR052700">
    <property type="entry name" value="Carb_kinase_PfkB-like"/>
</dbReference>
<comment type="similarity">
    <text evidence="1 4">Belongs to the carbohydrate kinase PfkB family.</text>
</comment>
<dbReference type="PRINTS" id="PR00990">
    <property type="entry name" value="RIBOKINASE"/>
</dbReference>
<dbReference type="Pfam" id="PF00294">
    <property type="entry name" value="PfkB"/>
    <property type="match status" value="1"/>
</dbReference>
<dbReference type="Gene3D" id="3.30.1110.10">
    <property type="match status" value="1"/>
</dbReference>
<dbReference type="PANTHER" id="PTHR43320">
    <property type="entry name" value="SUGAR KINASE"/>
    <property type="match status" value="1"/>
</dbReference>
<evidence type="ECO:0000313" key="7">
    <source>
        <dbReference type="Proteomes" id="UP000672009"/>
    </source>
</evidence>
<reference evidence="6" key="1">
    <citation type="submission" date="2021-04" db="EMBL/GenBank/DDBJ databases">
        <title>Genomics, taxonomy and metabolism of representatives of sulfur bacteria of the genus Thiothrix: Thiothrix fructosivorans QT, Thiothrix unzii A1T and three new species, Thiothrix subterranea sp. nov., Thiothrix litoralis sp. nov. and 'Candidatus Thiothrix anitrata' sp. nov.</title>
        <authorList>
            <person name="Ravin N.V."/>
            <person name="Smolyakov D."/>
            <person name="Rudenko T.S."/>
            <person name="Mardanov A.V."/>
            <person name="Beletsky A.V."/>
            <person name="Markov N.D."/>
            <person name="Fomenkov A.I."/>
            <person name="Roberts R.J."/>
            <person name="Karnachuk O.V."/>
            <person name="Novikov A."/>
            <person name="Grabovich M.Y."/>
        </authorList>
    </citation>
    <scope>NUCLEOTIDE SEQUENCE</scope>
    <source>
        <strain evidence="6">A1</strain>
    </source>
</reference>
<dbReference type="InterPro" id="IPR029056">
    <property type="entry name" value="Ribokinase-like"/>
</dbReference>
<accession>A0A975F968</accession>
<keyword evidence="3 4" id="KW-0418">Kinase</keyword>
<evidence type="ECO:0000256" key="4">
    <source>
        <dbReference type="RuleBase" id="RU003704"/>
    </source>
</evidence>
<protein>
    <submittedName>
        <fullName evidence="6">Adenosine kinase</fullName>
    </submittedName>
</protein>
<dbReference type="PROSITE" id="PS00584">
    <property type="entry name" value="PFKB_KINASES_2"/>
    <property type="match status" value="1"/>
</dbReference>
<dbReference type="CDD" id="cd01168">
    <property type="entry name" value="adenosine_kinase"/>
    <property type="match status" value="1"/>
</dbReference>
<dbReference type="Proteomes" id="UP000672009">
    <property type="component" value="Chromosome"/>
</dbReference>
<dbReference type="InterPro" id="IPR002173">
    <property type="entry name" value="Carboh/pur_kinase_PfkB_CS"/>
</dbReference>
<feature type="domain" description="Carbohydrate kinase PfkB" evidence="5">
    <location>
        <begin position="58"/>
        <end position="320"/>
    </location>
</feature>
<name>A0A975F968_9GAMM</name>
<organism evidence="6 7">
    <name type="scientific">Thiothrix unzii</name>
    <dbReference type="NCBI Taxonomy" id="111769"/>
    <lineage>
        <taxon>Bacteria</taxon>
        <taxon>Pseudomonadati</taxon>
        <taxon>Pseudomonadota</taxon>
        <taxon>Gammaproteobacteria</taxon>
        <taxon>Thiotrichales</taxon>
        <taxon>Thiotrichaceae</taxon>
        <taxon>Thiothrix</taxon>
    </lineage>
</organism>
<dbReference type="Gene3D" id="3.40.1190.20">
    <property type="match status" value="1"/>
</dbReference>